<protein>
    <recommendedName>
        <fullName evidence="2">Transposase DDE domain-containing protein</fullName>
    </recommendedName>
</protein>
<dbReference type="EMBL" id="CAADFI010000041">
    <property type="protein sequence ID" value="VFJ93286.1"/>
    <property type="molecule type" value="Genomic_DNA"/>
</dbReference>
<accession>A0A450UL65</accession>
<reference evidence="1" key="1">
    <citation type="submission" date="2019-02" db="EMBL/GenBank/DDBJ databases">
        <authorList>
            <person name="Gruber-Vodicka R. H."/>
            <person name="Seah K. B. B."/>
        </authorList>
    </citation>
    <scope>NUCLEOTIDE SEQUENCE</scope>
    <source>
        <strain evidence="1">BECK_SA2B20</strain>
    </source>
</reference>
<organism evidence="1">
    <name type="scientific">Candidatus Kentrum eta</name>
    <dbReference type="NCBI Taxonomy" id="2126337"/>
    <lineage>
        <taxon>Bacteria</taxon>
        <taxon>Pseudomonadati</taxon>
        <taxon>Pseudomonadota</taxon>
        <taxon>Gammaproteobacteria</taxon>
        <taxon>Candidatus Kentrum</taxon>
    </lineage>
</organism>
<evidence type="ECO:0008006" key="2">
    <source>
        <dbReference type="Google" id="ProtNLM"/>
    </source>
</evidence>
<sequence length="149" mass="16948">MSLLQSEIMINIGILHEPGHKEPWIIAIDCKPTRAAVLDYSSRWCVWPMFSDFKSRGFGPEDTRIEDANRIHNLILVMVLAMYWCVRVGRDDAIDNKTALEKKPSTCRGPITGLSEKHIALRYPGFREGYASWIRIGQNSLPSGLWVFG</sequence>
<dbReference type="AlphaFoldDB" id="A0A450UL65"/>
<proteinExistence type="predicted"/>
<gene>
    <name evidence="1" type="ORF">BECKH772B_GA0070898_1004116</name>
</gene>
<name>A0A450UL65_9GAMM</name>
<evidence type="ECO:0000313" key="1">
    <source>
        <dbReference type="EMBL" id="VFJ93286.1"/>
    </source>
</evidence>